<dbReference type="SUPFAM" id="SSF88713">
    <property type="entry name" value="Glycoside hydrolase/deacetylase"/>
    <property type="match status" value="1"/>
</dbReference>
<dbReference type="PANTHER" id="PTHR10587:SF137">
    <property type="entry name" value="4-DEOXY-4-FORMAMIDO-L-ARABINOSE-PHOSPHOUNDECAPRENOL DEFORMYLASE ARND-RELATED"/>
    <property type="match status" value="1"/>
</dbReference>
<dbReference type="GO" id="GO:0005975">
    <property type="term" value="P:carbohydrate metabolic process"/>
    <property type="evidence" value="ECO:0007669"/>
    <property type="project" value="InterPro"/>
</dbReference>
<name>A0A7S7SI74_PALFE</name>
<dbReference type="PANTHER" id="PTHR10587">
    <property type="entry name" value="GLYCOSYL TRANSFERASE-RELATED"/>
    <property type="match status" value="1"/>
</dbReference>
<dbReference type="InterPro" id="IPR050248">
    <property type="entry name" value="Polysacc_deacetylase_ArnD"/>
</dbReference>
<dbReference type="InterPro" id="IPR011330">
    <property type="entry name" value="Glyco_hydro/deAcase_b/a-brl"/>
</dbReference>
<dbReference type="KEGG" id="pfer:IRI77_20130"/>
<evidence type="ECO:0000313" key="2">
    <source>
        <dbReference type="EMBL" id="QOY85146.1"/>
    </source>
</evidence>
<dbReference type="AlphaFoldDB" id="A0A7S7SI74"/>
<dbReference type="PROSITE" id="PS51677">
    <property type="entry name" value="NODB"/>
    <property type="match status" value="1"/>
</dbReference>
<protein>
    <submittedName>
        <fullName evidence="2">Polysaccharide deacetylase family protein</fullName>
    </submittedName>
</protein>
<dbReference type="Proteomes" id="UP000593892">
    <property type="component" value="Chromosome"/>
</dbReference>
<evidence type="ECO:0000259" key="1">
    <source>
        <dbReference type="PROSITE" id="PS51677"/>
    </source>
</evidence>
<dbReference type="Gene3D" id="3.20.20.370">
    <property type="entry name" value="Glycoside hydrolase/deacetylase"/>
    <property type="match status" value="1"/>
</dbReference>
<dbReference type="Pfam" id="PF01522">
    <property type="entry name" value="Polysacc_deac_1"/>
    <property type="match status" value="1"/>
</dbReference>
<sequence>MVFEVLGAAGLAAAGVTAYGVRGRSAQLFGPSIWKGPATRRAIALTFDDGPSESTPDLLSLLYDYGARATFFQCGHHVRRLPRVALRCVADGHEIGNHTDTHPALYLRSSQFIFEQLERAQQAIAETCGVTPTLVRPTFGARWFGLRPAQKRLHLLGVMWTTLARDWRLSATDVATRMEASAHPGAILCFHDGRELTHHPNIDSTLDSLRQLLPKWAEAGYEFVTVSELLNLHAAPGAE</sequence>
<dbReference type="EMBL" id="CP063849">
    <property type="protein sequence ID" value="QOY85146.1"/>
    <property type="molecule type" value="Genomic_DNA"/>
</dbReference>
<dbReference type="RefSeq" id="WP_194446816.1">
    <property type="nucleotide sequence ID" value="NZ_CP063849.1"/>
</dbReference>
<gene>
    <name evidence="2" type="ORF">IRI77_20130</name>
</gene>
<dbReference type="GO" id="GO:0016810">
    <property type="term" value="F:hydrolase activity, acting on carbon-nitrogen (but not peptide) bonds"/>
    <property type="evidence" value="ECO:0007669"/>
    <property type="project" value="InterPro"/>
</dbReference>
<feature type="domain" description="NodB homology" evidence="1">
    <location>
        <begin position="41"/>
        <end position="224"/>
    </location>
</feature>
<dbReference type="InterPro" id="IPR002509">
    <property type="entry name" value="NODB_dom"/>
</dbReference>
<organism evidence="2 3">
    <name type="scientific">Paludibaculum fermentans</name>
    <dbReference type="NCBI Taxonomy" id="1473598"/>
    <lineage>
        <taxon>Bacteria</taxon>
        <taxon>Pseudomonadati</taxon>
        <taxon>Acidobacteriota</taxon>
        <taxon>Terriglobia</taxon>
        <taxon>Bryobacterales</taxon>
        <taxon>Bryobacteraceae</taxon>
        <taxon>Paludibaculum</taxon>
    </lineage>
</organism>
<proteinExistence type="predicted"/>
<evidence type="ECO:0000313" key="3">
    <source>
        <dbReference type="Proteomes" id="UP000593892"/>
    </source>
</evidence>
<keyword evidence="3" id="KW-1185">Reference proteome</keyword>
<reference evidence="2 3" key="1">
    <citation type="submission" date="2020-10" db="EMBL/GenBank/DDBJ databases">
        <title>Complete genome sequence of Paludibaculum fermentans P105T, a facultatively anaerobic acidobacterium capable of dissimilatory Fe(III) reduction.</title>
        <authorList>
            <person name="Dedysh S.N."/>
            <person name="Beletsky A.V."/>
            <person name="Kulichevskaya I.S."/>
            <person name="Mardanov A.V."/>
            <person name="Ravin N.V."/>
        </authorList>
    </citation>
    <scope>NUCLEOTIDE SEQUENCE [LARGE SCALE GENOMIC DNA]</scope>
    <source>
        <strain evidence="2 3">P105</strain>
    </source>
</reference>
<accession>A0A7S7SI74</accession>